<comment type="caution">
    <text evidence="1">The sequence shown here is derived from an EMBL/GenBank/DDBJ whole genome shotgun (WGS) entry which is preliminary data.</text>
</comment>
<evidence type="ECO:0000313" key="2">
    <source>
        <dbReference type="Proteomes" id="UP000807769"/>
    </source>
</evidence>
<name>A0A9P7E172_9AGAM</name>
<dbReference type="Proteomes" id="UP000807769">
    <property type="component" value="Unassembled WGS sequence"/>
</dbReference>
<dbReference type="RefSeq" id="XP_041188465.1">
    <property type="nucleotide sequence ID" value="XM_041341770.1"/>
</dbReference>
<dbReference type="EMBL" id="JABBWG010000039">
    <property type="protein sequence ID" value="KAG1808181.1"/>
    <property type="molecule type" value="Genomic_DNA"/>
</dbReference>
<accession>A0A9P7E172</accession>
<sequence length="212" mass="24122">MRSPTMSVQWTPEFLAYLQGISTLRWQIGEIGDNINAAEEPFAQGRNSQHGWHSDLRDVERVATDRDSCGNHGSQPCKERQWSVVRRFANTQRRLINAEIVGYPFRISVTCVLADPMVAHTSQVLGINGRDKDLSIFQWLLIIDYHLRNFDVQLWSMENQWKTTGKPVRNTRATYSLRLTGQISDLIQTVACHHKYAVTSGIVVQALQGTIV</sequence>
<dbReference type="OrthoDB" id="10641626at2759"/>
<organism evidence="1 2">
    <name type="scientific">Suillus subaureus</name>
    <dbReference type="NCBI Taxonomy" id="48587"/>
    <lineage>
        <taxon>Eukaryota</taxon>
        <taxon>Fungi</taxon>
        <taxon>Dikarya</taxon>
        <taxon>Basidiomycota</taxon>
        <taxon>Agaricomycotina</taxon>
        <taxon>Agaricomycetes</taxon>
        <taxon>Agaricomycetidae</taxon>
        <taxon>Boletales</taxon>
        <taxon>Suillineae</taxon>
        <taxon>Suillaceae</taxon>
        <taxon>Suillus</taxon>
    </lineage>
</organism>
<dbReference type="GeneID" id="64635786"/>
<dbReference type="AlphaFoldDB" id="A0A9P7E172"/>
<reference evidence="1" key="1">
    <citation type="journal article" date="2020" name="New Phytol.">
        <title>Comparative genomics reveals dynamic genome evolution in host specialist ectomycorrhizal fungi.</title>
        <authorList>
            <person name="Lofgren L.A."/>
            <person name="Nguyen N.H."/>
            <person name="Vilgalys R."/>
            <person name="Ruytinx J."/>
            <person name="Liao H.L."/>
            <person name="Branco S."/>
            <person name="Kuo A."/>
            <person name="LaButti K."/>
            <person name="Lipzen A."/>
            <person name="Andreopoulos W."/>
            <person name="Pangilinan J."/>
            <person name="Riley R."/>
            <person name="Hundley H."/>
            <person name="Na H."/>
            <person name="Barry K."/>
            <person name="Grigoriev I.V."/>
            <person name="Stajich J.E."/>
            <person name="Kennedy P.G."/>
        </authorList>
    </citation>
    <scope>NUCLEOTIDE SEQUENCE</scope>
    <source>
        <strain evidence="1">MN1</strain>
    </source>
</reference>
<protein>
    <submittedName>
        <fullName evidence="1">Uncharacterized protein</fullName>
    </submittedName>
</protein>
<keyword evidence="2" id="KW-1185">Reference proteome</keyword>
<evidence type="ECO:0000313" key="1">
    <source>
        <dbReference type="EMBL" id="KAG1808181.1"/>
    </source>
</evidence>
<gene>
    <name evidence="1" type="ORF">BJ212DRAFT_1531173</name>
</gene>
<proteinExistence type="predicted"/>